<keyword evidence="3" id="KW-1185">Reference proteome</keyword>
<feature type="compositionally biased region" description="Polar residues" evidence="1">
    <location>
        <begin position="47"/>
        <end position="68"/>
    </location>
</feature>
<accession>A0A9D4EBT8</accession>
<feature type="compositionally biased region" description="Pro residues" evidence="1">
    <location>
        <begin position="89"/>
        <end position="100"/>
    </location>
</feature>
<gene>
    <name evidence="2" type="ORF">DPMN_178909</name>
</gene>
<feature type="region of interest" description="Disordered" evidence="1">
    <location>
        <begin position="23"/>
        <end position="104"/>
    </location>
</feature>
<dbReference type="EMBL" id="JAIWYP010000009">
    <property type="protein sequence ID" value="KAH3777462.1"/>
    <property type="molecule type" value="Genomic_DNA"/>
</dbReference>
<evidence type="ECO:0000313" key="3">
    <source>
        <dbReference type="Proteomes" id="UP000828390"/>
    </source>
</evidence>
<organism evidence="2 3">
    <name type="scientific">Dreissena polymorpha</name>
    <name type="common">Zebra mussel</name>
    <name type="synonym">Mytilus polymorpha</name>
    <dbReference type="NCBI Taxonomy" id="45954"/>
    <lineage>
        <taxon>Eukaryota</taxon>
        <taxon>Metazoa</taxon>
        <taxon>Spiralia</taxon>
        <taxon>Lophotrochozoa</taxon>
        <taxon>Mollusca</taxon>
        <taxon>Bivalvia</taxon>
        <taxon>Autobranchia</taxon>
        <taxon>Heteroconchia</taxon>
        <taxon>Euheterodonta</taxon>
        <taxon>Imparidentia</taxon>
        <taxon>Neoheterodontei</taxon>
        <taxon>Myida</taxon>
        <taxon>Dreissenoidea</taxon>
        <taxon>Dreissenidae</taxon>
        <taxon>Dreissena</taxon>
    </lineage>
</organism>
<reference evidence="2" key="2">
    <citation type="submission" date="2020-11" db="EMBL/GenBank/DDBJ databases">
        <authorList>
            <person name="McCartney M.A."/>
            <person name="Auch B."/>
            <person name="Kono T."/>
            <person name="Mallez S."/>
            <person name="Becker A."/>
            <person name="Gohl D.M."/>
            <person name="Silverstein K.A.T."/>
            <person name="Koren S."/>
            <person name="Bechman K.B."/>
            <person name="Herman A."/>
            <person name="Abrahante J.E."/>
            <person name="Garbe J."/>
        </authorList>
    </citation>
    <scope>NUCLEOTIDE SEQUENCE</scope>
    <source>
        <strain evidence="2">Duluth1</strain>
        <tissue evidence="2">Whole animal</tissue>
    </source>
</reference>
<proteinExistence type="predicted"/>
<evidence type="ECO:0000313" key="2">
    <source>
        <dbReference type="EMBL" id="KAH3777462.1"/>
    </source>
</evidence>
<evidence type="ECO:0000256" key="1">
    <source>
        <dbReference type="SAM" id="MobiDB-lite"/>
    </source>
</evidence>
<feature type="compositionally biased region" description="Low complexity" evidence="1">
    <location>
        <begin position="23"/>
        <end position="32"/>
    </location>
</feature>
<comment type="caution">
    <text evidence="2">The sequence shown here is derived from an EMBL/GenBank/DDBJ whole genome shotgun (WGS) entry which is preliminary data.</text>
</comment>
<dbReference type="AlphaFoldDB" id="A0A9D4EBT8"/>
<sequence>MRPAKKTKKRSATTTICSCCDNTTAKKSCSTPTSPPPSISTAIPVQETGTSTGPSNAHNGSGNNTIQHIQGVDFNPGPVPPNEVVLPHQQPPQVPGPVPPNAVVLPHQQPLQVPFNYSDDSSSEDEVDPPANLQEILSTHMMGLLPDTGMHYAEPISTPILPQIKVIM</sequence>
<dbReference type="Proteomes" id="UP000828390">
    <property type="component" value="Unassembled WGS sequence"/>
</dbReference>
<reference evidence="2" key="1">
    <citation type="journal article" date="2019" name="bioRxiv">
        <title>The Genome of the Zebra Mussel, Dreissena polymorpha: A Resource for Invasive Species Research.</title>
        <authorList>
            <person name="McCartney M.A."/>
            <person name="Auch B."/>
            <person name="Kono T."/>
            <person name="Mallez S."/>
            <person name="Zhang Y."/>
            <person name="Obille A."/>
            <person name="Becker A."/>
            <person name="Abrahante J.E."/>
            <person name="Garbe J."/>
            <person name="Badalamenti J.P."/>
            <person name="Herman A."/>
            <person name="Mangelson H."/>
            <person name="Liachko I."/>
            <person name="Sullivan S."/>
            <person name="Sone E.D."/>
            <person name="Koren S."/>
            <person name="Silverstein K.A.T."/>
            <person name="Beckman K.B."/>
            <person name="Gohl D.M."/>
        </authorList>
    </citation>
    <scope>NUCLEOTIDE SEQUENCE</scope>
    <source>
        <strain evidence="2">Duluth1</strain>
        <tissue evidence="2">Whole animal</tissue>
    </source>
</reference>
<protein>
    <submittedName>
        <fullName evidence="2">Uncharacterized protein</fullName>
    </submittedName>
</protein>
<name>A0A9D4EBT8_DREPO</name>